<keyword evidence="3" id="KW-1185">Reference proteome</keyword>
<evidence type="ECO:0000256" key="1">
    <source>
        <dbReference type="SAM" id="MobiDB-lite"/>
    </source>
</evidence>
<reference evidence="2" key="1">
    <citation type="submission" date="2022-03" db="EMBL/GenBank/DDBJ databases">
        <authorList>
            <person name="Woo C.Y."/>
        </authorList>
    </citation>
    <scope>NUCLEOTIDE SEQUENCE</scope>
    <source>
        <strain evidence="2">CYS-02</strain>
    </source>
</reference>
<dbReference type="InterPro" id="IPR021457">
    <property type="entry name" value="DUF3108"/>
</dbReference>
<feature type="compositionally biased region" description="Low complexity" evidence="1">
    <location>
        <begin position="73"/>
        <end position="91"/>
    </location>
</feature>
<dbReference type="AlphaFoldDB" id="A0A9X2AKY2"/>
<evidence type="ECO:0000313" key="3">
    <source>
        <dbReference type="Proteomes" id="UP001139447"/>
    </source>
</evidence>
<feature type="compositionally biased region" description="Low complexity" evidence="1">
    <location>
        <begin position="100"/>
        <end position="110"/>
    </location>
</feature>
<name>A0A9X2AKY2_9BURK</name>
<organism evidence="2 3">
    <name type="scientific">Variovorax terrae</name>
    <dbReference type="NCBI Taxonomy" id="2923278"/>
    <lineage>
        <taxon>Bacteria</taxon>
        <taxon>Pseudomonadati</taxon>
        <taxon>Pseudomonadota</taxon>
        <taxon>Betaproteobacteria</taxon>
        <taxon>Burkholderiales</taxon>
        <taxon>Comamonadaceae</taxon>
        <taxon>Variovorax</taxon>
    </lineage>
</organism>
<dbReference type="EMBL" id="JALGBI010000001">
    <property type="protein sequence ID" value="MCJ0762048.1"/>
    <property type="molecule type" value="Genomic_DNA"/>
</dbReference>
<protein>
    <submittedName>
        <fullName evidence="2">DUF3108 domain-containing protein</fullName>
    </submittedName>
</protein>
<dbReference type="RefSeq" id="WP_243303950.1">
    <property type="nucleotide sequence ID" value="NZ_JALGBI010000001.1"/>
</dbReference>
<comment type="caution">
    <text evidence="2">The sequence shown here is derived from an EMBL/GenBank/DDBJ whole genome shotgun (WGS) entry which is preliminary data.</text>
</comment>
<feature type="region of interest" description="Disordered" evidence="1">
    <location>
        <begin position="48"/>
        <end position="110"/>
    </location>
</feature>
<accession>A0A9X2AKY2</accession>
<gene>
    <name evidence="2" type="ORF">MMF98_02380</name>
</gene>
<feature type="compositionally biased region" description="Pro residues" evidence="1">
    <location>
        <begin position="51"/>
        <end position="62"/>
    </location>
</feature>
<proteinExistence type="predicted"/>
<sequence>MARTARLITALALAVLLAHGLALEWLARQWQEPSVLRPLATPMFTRQIVPQAPPPAPAPISVPKPRKVQAQRSSNAINSVASSSLPADTTPTAPPPEPAAAPTDTAPPATSTIASATATVAATPDSSTTAASATATTTAWLDSWPADTRLSYQLGGQFRGELHGNAQVQWQREADSYQARVAIDIGWMVNMVMTSQGKVSPQGLQPRAYEEQVNGRRRSALLDERSVALGSGERVPRPDGVQDTASQFVELSHQFASGRAALEVGRTVSFWMARPGGVDLWTYDITEQVTLMTPRLGPVQAFHLKPRPLANPRGNITAEMWFAPSLQYLPVRIRIGLGNDAFVDLLVDRIEQR</sequence>
<evidence type="ECO:0000313" key="2">
    <source>
        <dbReference type="EMBL" id="MCJ0762048.1"/>
    </source>
</evidence>
<dbReference type="Proteomes" id="UP001139447">
    <property type="component" value="Unassembled WGS sequence"/>
</dbReference>
<dbReference type="Pfam" id="PF11306">
    <property type="entry name" value="DUF3108"/>
    <property type="match status" value="1"/>
</dbReference>